<reference evidence="1" key="1">
    <citation type="journal article" date="2024" name="Antonie Van Leeuwenhoek">
        <title>Bradyrhizobium ontarionense sp. nov., a novel bacterial symbiont isolated from Aeschynomene indica (Indian jointvetch), harbours photosynthesis, nitrogen fixation and nitrous oxide (N2O) reductase genes.</title>
        <authorList>
            <person name="Bromfield E.S.P."/>
            <person name="Cloutier S."/>
        </authorList>
    </citation>
    <scope>NUCLEOTIDE SEQUENCE</scope>
    <source>
        <strain evidence="1">A19</strain>
    </source>
</reference>
<organism evidence="1 2">
    <name type="scientific">Bradyrhizobium ontarionense</name>
    <dbReference type="NCBI Taxonomy" id="2898149"/>
    <lineage>
        <taxon>Bacteria</taxon>
        <taxon>Pseudomonadati</taxon>
        <taxon>Pseudomonadota</taxon>
        <taxon>Alphaproteobacteria</taxon>
        <taxon>Hyphomicrobiales</taxon>
        <taxon>Nitrobacteraceae</taxon>
        <taxon>Bradyrhizobium</taxon>
    </lineage>
</organism>
<dbReference type="Proteomes" id="UP001431010">
    <property type="component" value="Chromosome"/>
</dbReference>
<evidence type="ECO:0000313" key="2">
    <source>
        <dbReference type="Proteomes" id="UP001431010"/>
    </source>
</evidence>
<dbReference type="RefSeq" id="WP_231327031.1">
    <property type="nucleotide sequence ID" value="NZ_CP088156.1"/>
</dbReference>
<keyword evidence="2" id="KW-1185">Reference proteome</keyword>
<evidence type="ECO:0000313" key="1">
    <source>
        <dbReference type="EMBL" id="UFZ07581.1"/>
    </source>
</evidence>
<protein>
    <submittedName>
        <fullName evidence="1">Xanthine dehydrogenase</fullName>
    </submittedName>
</protein>
<sequence>MKAAAAVTWHPNAPKPLALVLGTNEIASAVAARLNHARFAIVLCHDAFPPVIRRGMAFHDVLYGDTRDIDGVIGCRADNIAEVVRIHCEPGHVAVTEMHLTDIIAFRYPAVIIDARMQKHLVTPDLRGVAGIAVGIGPRFAAGQNCDVAIETHPCETGAIVAQGTTRNADGKARDLGGAGRERFVYSDQEAVWHTPLDIGTRVYKGLQLGSLGGMAVLAPLDGALRGIARDGVRVPANVKLLEIDPRGRSAAWTGMDERGQAIAASVVSAVHNIMQTGRKAGRVSANV</sequence>
<dbReference type="EMBL" id="CP088156">
    <property type="protein sequence ID" value="UFZ07581.1"/>
    <property type="molecule type" value="Genomic_DNA"/>
</dbReference>
<proteinExistence type="predicted"/>
<gene>
    <name evidence="1" type="ORF">LQG66_15280</name>
</gene>
<accession>A0ABY3RJP0</accession>
<name>A0ABY3RJP0_9BRAD</name>